<dbReference type="EMBL" id="DQZW01000202">
    <property type="protein sequence ID" value="HDL90103.1"/>
    <property type="molecule type" value="Genomic_DNA"/>
</dbReference>
<dbReference type="AlphaFoldDB" id="A0A7C0WTU4"/>
<reference evidence="2" key="1">
    <citation type="journal article" date="2020" name="mSystems">
        <title>Genome- and Community-Level Interaction Insights into Carbon Utilization and Element Cycling Functions of Hydrothermarchaeota in Hydrothermal Sediment.</title>
        <authorList>
            <person name="Zhou Z."/>
            <person name="Liu Y."/>
            <person name="Xu W."/>
            <person name="Pan J."/>
            <person name="Luo Z.H."/>
            <person name="Li M."/>
        </authorList>
    </citation>
    <scope>NUCLEOTIDE SEQUENCE [LARGE SCALE GENOMIC DNA]</scope>
    <source>
        <strain evidence="2">HyVt-19</strain>
    </source>
</reference>
<name>A0A7C0WTU4_9BACT</name>
<keyword evidence="1" id="KW-0175">Coiled coil</keyword>
<proteinExistence type="predicted"/>
<gene>
    <name evidence="2" type="ORF">ENG14_04290</name>
</gene>
<accession>A0A7C0WTU4</accession>
<evidence type="ECO:0000256" key="1">
    <source>
        <dbReference type="SAM" id="Coils"/>
    </source>
</evidence>
<protein>
    <submittedName>
        <fullName evidence="2">Uncharacterized protein</fullName>
    </submittedName>
</protein>
<feature type="coiled-coil region" evidence="1">
    <location>
        <begin position="6"/>
        <end position="33"/>
    </location>
</feature>
<evidence type="ECO:0000313" key="2">
    <source>
        <dbReference type="EMBL" id="HDL90103.1"/>
    </source>
</evidence>
<dbReference type="Proteomes" id="UP000886355">
    <property type="component" value="Unassembled WGS sequence"/>
</dbReference>
<comment type="caution">
    <text evidence="2">The sequence shown here is derived from an EMBL/GenBank/DDBJ whole genome shotgun (WGS) entry which is preliminary data.</text>
</comment>
<sequence>MIEAEHEQLQKLYEEMSRDVKNISVELEKMARQRKREARSTLECIALLDDMISRVGRTKYGECQ</sequence>
<organism evidence="2">
    <name type="scientific">Thermodesulforhabdus norvegica</name>
    <dbReference type="NCBI Taxonomy" id="39841"/>
    <lineage>
        <taxon>Bacteria</taxon>
        <taxon>Pseudomonadati</taxon>
        <taxon>Thermodesulfobacteriota</taxon>
        <taxon>Syntrophobacteria</taxon>
        <taxon>Syntrophobacterales</taxon>
        <taxon>Thermodesulforhabdaceae</taxon>
        <taxon>Thermodesulforhabdus</taxon>
    </lineage>
</organism>